<evidence type="ECO:0000313" key="3">
    <source>
        <dbReference type="Proteomes" id="UP001268683"/>
    </source>
</evidence>
<dbReference type="SMART" id="SM00530">
    <property type="entry name" value="HTH_XRE"/>
    <property type="match status" value="1"/>
</dbReference>
<feature type="domain" description="HTH cro/C1-type" evidence="1">
    <location>
        <begin position="20"/>
        <end position="74"/>
    </location>
</feature>
<name>A0AA52EG43_9PROT</name>
<dbReference type="KEGG" id="tmk:QGN29_08990"/>
<sequence length="136" mass="15402">MNDLELKSPDPVDTYVGGRVRARRKMLGLSQTQLGEELGVTFQQVQKYERGTNRIGSSRLFRMATALDVPVAYFFEGAETSLPGYSDSVVLDEDTFQREETQELVQAYYRINDPRIRKKVLGLARLLSSGVDEYGM</sequence>
<dbReference type="EMBL" id="CP123872">
    <property type="protein sequence ID" value="WND01694.1"/>
    <property type="molecule type" value="Genomic_DNA"/>
</dbReference>
<dbReference type="InterPro" id="IPR001387">
    <property type="entry name" value="Cro/C1-type_HTH"/>
</dbReference>
<dbReference type="Proteomes" id="UP001268683">
    <property type="component" value="Chromosome"/>
</dbReference>
<dbReference type="PROSITE" id="PS50943">
    <property type="entry name" value="HTH_CROC1"/>
    <property type="match status" value="1"/>
</dbReference>
<dbReference type="GO" id="GO:0003677">
    <property type="term" value="F:DNA binding"/>
    <property type="evidence" value="ECO:0007669"/>
    <property type="project" value="InterPro"/>
</dbReference>
<dbReference type="InterPro" id="IPR010982">
    <property type="entry name" value="Lambda_DNA-bd_dom_sf"/>
</dbReference>
<dbReference type="Pfam" id="PF01381">
    <property type="entry name" value="HTH_3"/>
    <property type="match status" value="1"/>
</dbReference>
<gene>
    <name evidence="2" type="ORF">QGN29_08990</name>
</gene>
<accession>A0AA52EG43</accession>
<evidence type="ECO:0000259" key="1">
    <source>
        <dbReference type="PROSITE" id="PS50943"/>
    </source>
</evidence>
<protein>
    <submittedName>
        <fullName evidence="2">Helix-turn-helix transcriptional regulator</fullName>
    </submittedName>
</protein>
<dbReference type="AlphaFoldDB" id="A0AA52EG43"/>
<proteinExistence type="predicted"/>
<dbReference type="CDD" id="cd00093">
    <property type="entry name" value="HTH_XRE"/>
    <property type="match status" value="1"/>
</dbReference>
<dbReference type="Gene3D" id="1.10.260.40">
    <property type="entry name" value="lambda repressor-like DNA-binding domains"/>
    <property type="match status" value="1"/>
</dbReference>
<evidence type="ECO:0000313" key="2">
    <source>
        <dbReference type="EMBL" id="WND01694.1"/>
    </source>
</evidence>
<keyword evidence="3" id="KW-1185">Reference proteome</keyword>
<dbReference type="SUPFAM" id="SSF47413">
    <property type="entry name" value="lambda repressor-like DNA-binding domains"/>
    <property type="match status" value="1"/>
</dbReference>
<organism evidence="2 3">
    <name type="scientific">Temperatibacter marinus</name>
    <dbReference type="NCBI Taxonomy" id="1456591"/>
    <lineage>
        <taxon>Bacteria</taxon>
        <taxon>Pseudomonadati</taxon>
        <taxon>Pseudomonadota</taxon>
        <taxon>Alphaproteobacteria</taxon>
        <taxon>Kordiimonadales</taxon>
        <taxon>Temperatibacteraceae</taxon>
        <taxon>Temperatibacter</taxon>
    </lineage>
</organism>
<dbReference type="RefSeq" id="WP_310797523.1">
    <property type="nucleotide sequence ID" value="NZ_CP123872.1"/>
</dbReference>
<reference evidence="2" key="1">
    <citation type="submission" date="2023-04" db="EMBL/GenBank/DDBJ databases">
        <title>Complete genome sequence of Temperatibacter marinus.</title>
        <authorList>
            <person name="Rong J.-C."/>
            <person name="Yi M.-L."/>
            <person name="Zhao Q."/>
        </authorList>
    </citation>
    <scope>NUCLEOTIDE SEQUENCE</scope>
    <source>
        <strain evidence="2">NBRC 110045</strain>
    </source>
</reference>